<dbReference type="InterPro" id="IPR036770">
    <property type="entry name" value="Ankyrin_rpt-contain_sf"/>
</dbReference>
<accession>A0A0D2JLD4</accession>
<protein>
    <recommendedName>
        <fullName evidence="3">Ankyrin repeat protein</fullName>
    </recommendedName>
</protein>
<comment type="caution">
    <text evidence="1">The sequence shown here is derived from an EMBL/GenBank/DDBJ whole genome shotgun (WGS) entry which is preliminary data.</text>
</comment>
<organism evidence="1 2">
    <name type="scientific">candidate division TM6 bacterium JCVI TM6SC1</name>
    <dbReference type="NCBI Taxonomy" id="1306947"/>
    <lineage>
        <taxon>Bacteria</taxon>
        <taxon>Candidatus Babelota</taxon>
        <taxon>Vermiphilus</taxon>
    </lineage>
</organism>
<sequence length="268" mass="30786">MLTLSVVAMEKENTAPPIFNVKELPAELQDELLNTIIINAANASSADQAVKNFKQLRLVSSDYAQKINQKSAIFTFLNAARTHFPGYEVRLARLLAGTSGNTVLLGYEDRYTYPSDITFSYTTQKSWTYARDWLKEIKPNFDIFAPKCPFYPEQITELENIGRSIKKNKLELLKEWLEKGYDPNCRRGYLLYISITSGNLDAIKLLVQYGMDLNLLIREHVSTLPVKPLRILFDSLDKGPKDNPEEYSIFIRKYSDINDYLRKHGARD</sequence>
<evidence type="ECO:0000313" key="1">
    <source>
        <dbReference type="EMBL" id="KIX85158.1"/>
    </source>
</evidence>
<evidence type="ECO:0008006" key="3">
    <source>
        <dbReference type="Google" id="ProtNLM"/>
    </source>
</evidence>
<dbReference type="EMBL" id="ARQD01000002">
    <property type="protein sequence ID" value="KIX85158.1"/>
    <property type="molecule type" value="Genomic_DNA"/>
</dbReference>
<evidence type="ECO:0000313" key="2">
    <source>
        <dbReference type="Proteomes" id="UP000032214"/>
    </source>
</evidence>
<dbReference type="InterPro" id="IPR002110">
    <property type="entry name" value="Ankyrin_rpt"/>
</dbReference>
<dbReference type="Proteomes" id="UP000032214">
    <property type="component" value="Unassembled WGS sequence"/>
</dbReference>
<dbReference type="AlphaFoldDB" id="A0A0D2JLD4"/>
<proteinExistence type="predicted"/>
<reference evidence="1 2" key="1">
    <citation type="journal article" date="2013" name="Proc. Natl. Acad. Sci. U.S.A.">
        <title>Candidate phylum TM6 genome recovered from a hospital sink biofilm provides genomic insights into this uncultivated phylum.</title>
        <authorList>
            <person name="McLean J.S."/>
            <person name="Lombardo M.J."/>
            <person name="Badger J.H."/>
            <person name="Edlund A."/>
            <person name="Novotny M."/>
            <person name="Yee-Greenbaum J."/>
            <person name="Vyahhi N."/>
            <person name="Hall A.P."/>
            <person name="Yang Y."/>
            <person name="Dupont C.L."/>
            <person name="Ziegler M.G."/>
            <person name="Chitsaz H."/>
            <person name="Allen A.E."/>
            <person name="Yooseph S."/>
            <person name="Tesler G."/>
            <person name="Pevzner P.A."/>
            <person name="Friedman R.M."/>
            <person name="Nealson K.H."/>
            <person name="Venter J.C."/>
            <person name="Lasken R.S."/>
        </authorList>
    </citation>
    <scope>NUCLEOTIDE SEQUENCE [LARGE SCALE GENOMIC DNA]</scope>
    <source>
        <strain evidence="1 2">TM6SC1</strain>
    </source>
</reference>
<dbReference type="SUPFAM" id="SSF140860">
    <property type="entry name" value="Pseudo ankyrin repeat-like"/>
    <property type="match status" value="1"/>
</dbReference>
<gene>
    <name evidence="1" type="ORF">J120_02345</name>
</gene>
<dbReference type="Gene3D" id="1.25.40.20">
    <property type="entry name" value="Ankyrin repeat-containing domain"/>
    <property type="match status" value="1"/>
</dbReference>
<keyword evidence="2" id="KW-1185">Reference proteome</keyword>
<name>A0A0D2JLD4_9BACT</name>
<dbReference type="Pfam" id="PF13637">
    <property type="entry name" value="Ank_4"/>
    <property type="match status" value="1"/>
</dbReference>